<sequence>MKKKTRVEAPLPSSNGISVAAVVENGEFANGGIIGISYKNMKKNSEGVDRMEVDGEIAGNGEVHPRKRKKEKKFRSSDISNDAETLSESAATVGKNVKGNKRKGPTKVRGDETPAMPSAASPSAPNGLNASMDEGVVPEPVGMQIYWNLSSVQANVREAASLALVKELIAAQKDYEARGLGKDDRAAEALPQGEGKVEEGLHDCSPSVQYALRRLVRGVASSRECSRQGFALALAAVLGAVPCIPGAAVIKMVEKNLEITASMKGPEVRDALLGQLFAYGAVVRSSRVLGQAEKPDQQELAKEVTQQLLSLAKKKTFLREPAAYLVAELGERVGAQGFERGVCAAPLFSDFMRDESGSPETLLLAIKLHKKLPPSLRRSCPLIPESGNLEDLFDPGNLSRLVPCLQESSFSHPRIHLVWHSLLDILFTSGPEEAPKSVLKKGKKKRSFESVSSLEVRVAAFWVAVVEGALLTSSHERKHLAMHLAVMFLHRLPSLTYLKYILSPNFLTCLLDSTSSKDNLLFKAAQQCIADICEWAEGTEERRIQLILAFQSFTNGKFDKLTKTQSVKTLISGLTTISGNRMLYKALVDINNMAVGSDGYAVLSILGVGYKKQRGTHTGEDEEADLEEEKHSRGWVIDLLRTLPQQARAKLPVSAELDELVVESMALLTPVRPLSEDEKIAFEKLQSTLRELSIALAKGELVGDKKERLQAMIGLLVQLVYETLSNPKVAVDTATEISVICSKVFGDLVEFEVESDVDESEEPHFMDVLVDVLLSLLAESSAAVRSSAEQVFKAFCADLTSSGLADLLRVVKKNATAGRHKPLVEVEEGADDDEEEVVDVEDSDLEMDDENEDGDDDEVEDDSDVSDQDEEKQDLVTSLDVNGVGNRLKNGEEREESDSEPSDLDDEAMFKFDKHLAQILKQRKHGGSSGGTDEAKEDVESQLQHFKFRVLSLLEFFVYKQSRSLLVLTILPSLLHVFINSCTEGGNPRVADRVSSILLQKLFKSKHYPKGPEVNLSALKDLLRKALKLASRSNIKKVCAVAENCFFWLLKVILGNCEKEQDQDVEEILKLALEDFFEQKKCKLSAEFFRQCCSRFPLLGNSLLGTLLDKCVHARTEHLQLEALRLAGGILGLGSKSARKAKNLSAEEVSLRAEVLKPSLGSLSAAVQSLLKDPPVKASKRAEVIQFCVSVIELHRVVYPGKSLSGFVNSDVAAAALEALKTPAPPKGRLKDLVTKLQELLGSILPVLFSLALSEERYILV</sequence>
<evidence type="ECO:0000256" key="3">
    <source>
        <dbReference type="ARBA" id="ARBA00023242"/>
    </source>
</evidence>
<dbReference type="Proteomes" id="UP001633002">
    <property type="component" value="Unassembled WGS sequence"/>
</dbReference>
<feature type="compositionally biased region" description="Acidic residues" evidence="4">
    <location>
        <begin position="893"/>
        <end position="905"/>
    </location>
</feature>
<evidence type="ECO:0000256" key="2">
    <source>
        <dbReference type="ARBA" id="ARBA00006809"/>
    </source>
</evidence>
<evidence type="ECO:0000256" key="4">
    <source>
        <dbReference type="SAM" id="MobiDB-lite"/>
    </source>
</evidence>
<dbReference type="SUPFAM" id="SSF48371">
    <property type="entry name" value="ARM repeat"/>
    <property type="match status" value="1"/>
</dbReference>
<dbReference type="Pfam" id="PF04931">
    <property type="entry name" value="DNA_pol_phi"/>
    <property type="match status" value="2"/>
</dbReference>
<gene>
    <name evidence="5" type="ORF">R1sor_004336</name>
</gene>
<dbReference type="PANTHER" id="PTHR13213:SF2">
    <property type="entry name" value="MYB-BINDING PROTEIN 1A"/>
    <property type="match status" value="1"/>
</dbReference>
<dbReference type="AlphaFoldDB" id="A0ABD3HK62"/>
<evidence type="ECO:0000313" key="5">
    <source>
        <dbReference type="EMBL" id="KAL3690685.1"/>
    </source>
</evidence>
<organism evidence="5 6">
    <name type="scientific">Riccia sorocarpa</name>
    <dbReference type="NCBI Taxonomy" id="122646"/>
    <lineage>
        <taxon>Eukaryota</taxon>
        <taxon>Viridiplantae</taxon>
        <taxon>Streptophyta</taxon>
        <taxon>Embryophyta</taxon>
        <taxon>Marchantiophyta</taxon>
        <taxon>Marchantiopsida</taxon>
        <taxon>Marchantiidae</taxon>
        <taxon>Marchantiales</taxon>
        <taxon>Ricciaceae</taxon>
        <taxon>Riccia</taxon>
    </lineage>
</organism>
<evidence type="ECO:0000313" key="6">
    <source>
        <dbReference type="Proteomes" id="UP001633002"/>
    </source>
</evidence>
<protein>
    <recommendedName>
        <fullName evidence="7">DNA polymerase V</fullName>
    </recommendedName>
</protein>
<dbReference type="EMBL" id="JBJQOH010000003">
    <property type="protein sequence ID" value="KAL3690685.1"/>
    <property type="molecule type" value="Genomic_DNA"/>
</dbReference>
<feature type="region of interest" description="Disordered" evidence="4">
    <location>
        <begin position="55"/>
        <end position="129"/>
    </location>
</feature>
<feature type="compositionally biased region" description="Low complexity" evidence="4">
    <location>
        <begin position="114"/>
        <end position="125"/>
    </location>
</feature>
<comment type="similarity">
    <text evidence="2">Belongs to the MYBBP1A family.</text>
</comment>
<feature type="region of interest" description="Disordered" evidence="4">
    <location>
        <begin position="822"/>
        <end position="905"/>
    </location>
</feature>
<feature type="compositionally biased region" description="Polar residues" evidence="4">
    <location>
        <begin position="77"/>
        <end position="90"/>
    </location>
</feature>
<comment type="subcellular location">
    <subcellularLocation>
        <location evidence="1">Nucleus</location>
    </subcellularLocation>
</comment>
<reference evidence="5 6" key="1">
    <citation type="submission" date="2024-09" db="EMBL/GenBank/DDBJ databases">
        <title>Chromosome-scale assembly of Riccia sorocarpa.</title>
        <authorList>
            <person name="Paukszto L."/>
        </authorList>
    </citation>
    <scope>NUCLEOTIDE SEQUENCE [LARGE SCALE GENOMIC DNA]</scope>
    <source>
        <strain evidence="5">LP-2024</strain>
        <tissue evidence="5">Aerial parts of the thallus</tissue>
    </source>
</reference>
<dbReference type="PANTHER" id="PTHR13213">
    <property type="entry name" value="MYB-BINDING PROTEIN 1A FAMILY MEMBER"/>
    <property type="match status" value="1"/>
</dbReference>
<comment type="caution">
    <text evidence="5">The sequence shown here is derived from an EMBL/GenBank/DDBJ whole genome shotgun (WGS) entry which is preliminary data.</text>
</comment>
<accession>A0ABD3HK62</accession>
<dbReference type="GO" id="GO:0005634">
    <property type="term" value="C:nucleus"/>
    <property type="evidence" value="ECO:0007669"/>
    <property type="project" value="UniProtKB-SubCell"/>
</dbReference>
<name>A0ABD3HK62_9MARC</name>
<dbReference type="InterPro" id="IPR007015">
    <property type="entry name" value="DNA_pol_V/MYBBP1A"/>
</dbReference>
<keyword evidence="3" id="KW-0539">Nucleus</keyword>
<keyword evidence="6" id="KW-1185">Reference proteome</keyword>
<feature type="compositionally biased region" description="Acidic residues" evidence="4">
    <location>
        <begin position="825"/>
        <end position="872"/>
    </location>
</feature>
<evidence type="ECO:0000256" key="1">
    <source>
        <dbReference type="ARBA" id="ARBA00004123"/>
    </source>
</evidence>
<evidence type="ECO:0008006" key="7">
    <source>
        <dbReference type="Google" id="ProtNLM"/>
    </source>
</evidence>
<proteinExistence type="inferred from homology"/>
<dbReference type="InterPro" id="IPR016024">
    <property type="entry name" value="ARM-type_fold"/>
</dbReference>